<evidence type="ECO:0000313" key="1">
    <source>
        <dbReference type="EMBL" id="MBC8558200.1"/>
    </source>
</evidence>
<dbReference type="Proteomes" id="UP000637513">
    <property type="component" value="Unassembled WGS sequence"/>
</dbReference>
<dbReference type="RefSeq" id="WP_249305648.1">
    <property type="nucleotide sequence ID" value="NZ_JACRSW010000035.1"/>
</dbReference>
<dbReference type="GO" id="GO:0003677">
    <property type="term" value="F:DNA binding"/>
    <property type="evidence" value="ECO:0007669"/>
    <property type="project" value="UniProtKB-KW"/>
</dbReference>
<dbReference type="InterPro" id="IPR000119">
    <property type="entry name" value="Hist_DNA-bd"/>
</dbReference>
<dbReference type="InterPro" id="IPR010992">
    <property type="entry name" value="IHF-like_DNA-bd_dom_sf"/>
</dbReference>
<proteinExistence type="predicted"/>
<dbReference type="Pfam" id="PF00216">
    <property type="entry name" value="Bac_DNA_binding"/>
    <property type="match status" value="1"/>
</dbReference>
<comment type="caution">
    <text evidence="1">The sequence shown here is derived from an EMBL/GenBank/DDBJ whole genome shotgun (WGS) entry which is preliminary data.</text>
</comment>
<reference evidence="1 2" key="1">
    <citation type="submission" date="2020-08" db="EMBL/GenBank/DDBJ databases">
        <title>Genome public.</title>
        <authorList>
            <person name="Liu C."/>
            <person name="Sun Q."/>
        </authorList>
    </citation>
    <scope>NUCLEOTIDE SEQUENCE [LARGE SCALE GENOMIC DNA]</scope>
    <source>
        <strain evidence="1 2">BX3</strain>
    </source>
</reference>
<gene>
    <name evidence="1" type="ORF">H8700_10845</name>
</gene>
<keyword evidence="2" id="KW-1185">Reference proteome</keyword>
<dbReference type="Gene3D" id="4.10.520.10">
    <property type="entry name" value="IHF-like DNA-binding proteins"/>
    <property type="match status" value="1"/>
</dbReference>
<sequence>MKEEIIKPGIVRRIIERVENENGLVISPETTDIILTAFLDTVADILSEGDSIKLKGYMTIYPQLYKSKQIKNVADQSIVNIPARYKAKIKTGTKLNNACKNLSKEGK</sequence>
<accession>A0ABR7MXI8</accession>
<dbReference type="SUPFAM" id="SSF47729">
    <property type="entry name" value="IHF-like DNA-binding proteins"/>
    <property type="match status" value="1"/>
</dbReference>
<keyword evidence="1" id="KW-0238">DNA-binding</keyword>
<name>A0ABR7MXI8_9FIRM</name>
<dbReference type="EMBL" id="JACRSW010000035">
    <property type="protein sequence ID" value="MBC8558200.1"/>
    <property type="molecule type" value="Genomic_DNA"/>
</dbReference>
<evidence type="ECO:0000313" key="2">
    <source>
        <dbReference type="Proteomes" id="UP000637513"/>
    </source>
</evidence>
<protein>
    <submittedName>
        <fullName evidence="1">HU family DNA-binding protein</fullName>
    </submittedName>
</protein>
<organism evidence="1 2">
    <name type="scientific">Jutongia hominis</name>
    <dbReference type="NCBI Taxonomy" id="2763664"/>
    <lineage>
        <taxon>Bacteria</taxon>
        <taxon>Bacillati</taxon>
        <taxon>Bacillota</taxon>
        <taxon>Clostridia</taxon>
        <taxon>Lachnospirales</taxon>
        <taxon>Lachnospiraceae</taxon>
        <taxon>Jutongia</taxon>
    </lineage>
</organism>